<name>A0ABQ8R4U1_FUSEQ</name>
<evidence type="ECO:0000313" key="2">
    <source>
        <dbReference type="EMBL" id="KAJ4126980.1"/>
    </source>
</evidence>
<feature type="domain" description="Nucleoside phosphorylase" evidence="1">
    <location>
        <begin position="28"/>
        <end position="149"/>
    </location>
</feature>
<organism evidence="2 3">
    <name type="scientific">Fusarium equiseti</name>
    <name type="common">Fusarium scirpi</name>
    <dbReference type="NCBI Taxonomy" id="61235"/>
    <lineage>
        <taxon>Eukaryota</taxon>
        <taxon>Fungi</taxon>
        <taxon>Dikarya</taxon>
        <taxon>Ascomycota</taxon>
        <taxon>Pezizomycotina</taxon>
        <taxon>Sordariomycetes</taxon>
        <taxon>Hypocreomycetidae</taxon>
        <taxon>Hypocreales</taxon>
        <taxon>Nectriaceae</taxon>
        <taxon>Fusarium</taxon>
        <taxon>Fusarium incarnatum-equiseti species complex</taxon>
    </lineage>
</organism>
<keyword evidence="3" id="KW-1185">Reference proteome</keyword>
<dbReference type="Proteomes" id="UP001152024">
    <property type="component" value="Unassembled WGS sequence"/>
</dbReference>
<dbReference type="InterPro" id="IPR000845">
    <property type="entry name" value="Nucleoside_phosphorylase_d"/>
</dbReference>
<protein>
    <recommendedName>
        <fullName evidence="1">Nucleoside phosphorylase domain-containing protein</fullName>
    </recommendedName>
</protein>
<dbReference type="Gene3D" id="3.40.50.1580">
    <property type="entry name" value="Nucleoside phosphorylase domain"/>
    <property type="match status" value="1"/>
</dbReference>
<dbReference type="Pfam" id="PF01048">
    <property type="entry name" value="PNP_UDP_1"/>
    <property type="match status" value="1"/>
</dbReference>
<evidence type="ECO:0000259" key="1">
    <source>
        <dbReference type="Pfam" id="PF01048"/>
    </source>
</evidence>
<dbReference type="InterPro" id="IPR035994">
    <property type="entry name" value="Nucleoside_phosphorylase_sf"/>
</dbReference>
<dbReference type="EMBL" id="JAOQBH010000013">
    <property type="protein sequence ID" value="KAJ4126980.1"/>
    <property type="molecule type" value="Genomic_DNA"/>
</dbReference>
<dbReference type="PANTHER" id="PTHR46082:SF6">
    <property type="entry name" value="AAA+ ATPASE DOMAIN-CONTAINING PROTEIN-RELATED"/>
    <property type="match status" value="1"/>
</dbReference>
<dbReference type="InterPro" id="IPR053137">
    <property type="entry name" value="NLR-like"/>
</dbReference>
<dbReference type="PANTHER" id="PTHR46082">
    <property type="entry name" value="ATP/GTP-BINDING PROTEIN-RELATED"/>
    <property type="match status" value="1"/>
</dbReference>
<accession>A0ABQ8R4U1</accession>
<comment type="caution">
    <text evidence="2">The sequence shown here is derived from an EMBL/GenBank/DDBJ whole genome shotgun (WGS) entry which is preliminary data.</text>
</comment>
<sequence>MASAAPPSYQSSDYKAGLGPPPLSIDYRIAIICALKSEANAVRAVFDTFWADHRVNDGIRRAHDDPNHYTTGTILGHNVVIAHMPEYGKGSSARVAANIRHTFPDITLALVVGVCGGVPNTDRDEIMLGDVVVSQCIVEYDRGRQFPDQVRPLNTLGDSQNADVRGFLAMLERDFLEHFTAEYLEEAPRAEHPLRPIPKPRHLGFSEDRLHQSNHRHKHHIQGECQKCDACVDDTKDTCDESKTSSCEVLRCIDLKARKRAENSNDIKPRVYFGKVGSGDLVMKSGTHRDQWADRLGVIAFEMEGAGVCGTIPCLVVKGVCDYADSHKNKDWQGYAAATAAACMKAILKKWPHSVGMRSQVETLR</sequence>
<proteinExistence type="predicted"/>
<dbReference type="SUPFAM" id="SSF53167">
    <property type="entry name" value="Purine and uridine phosphorylases"/>
    <property type="match status" value="1"/>
</dbReference>
<reference evidence="2" key="1">
    <citation type="submission" date="2022-09" db="EMBL/GenBank/DDBJ databases">
        <title>Fusarium specimens isolated from Avocado Roots.</title>
        <authorList>
            <person name="Stajich J."/>
            <person name="Roper C."/>
            <person name="Heimlech-Rivalta G."/>
        </authorList>
    </citation>
    <scope>NUCLEOTIDE SEQUENCE</scope>
    <source>
        <strain evidence="2">CF00095</strain>
    </source>
</reference>
<evidence type="ECO:0000313" key="3">
    <source>
        <dbReference type="Proteomes" id="UP001152024"/>
    </source>
</evidence>
<gene>
    <name evidence="2" type="ORF">NW768_008601</name>
</gene>